<dbReference type="EMBL" id="AM746676">
    <property type="protein sequence ID" value="CAN92495.1"/>
    <property type="molecule type" value="Genomic_DNA"/>
</dbReference>
<evidence type="ECO:0000256" key="1">
    <source>
        <dbReference type="SAM" id="MobiDB-lite"/>
    </source>
</evidence>
<reference evidence="2 3" key="1">
    <citation type="journal article" date="2007" name="Nat. Biotechnol.">
        <title>Complete genome sequence of the myxobacterium Sorangium cellulosum.</title>
        <authorList>
            <person name="Schneiker S."/>
            <person name="Perlova O."/>
            <person name="Kaiser O."/>
            <person name="Gerth K."/>
            <person name="Alici A."/>
            <person name="Altmeyer M.O."/>
            <person name="Bartels D."/>
            <person name="Bekel T."/>
            <person name="Beyer S."/>
            <person name="Bode E."/>
            <person name="Bode H.B."/>
            <person name="Bolten C.J."/>
            <person name="Choudhuri J.V."/>
            <person name="Doss S."/>
            <person name="Elnakady Y.A."/>
            <person name="Frank B."/>
            <person name="Gaigalat L."/>
            <person name="Goesmann A."/>
            <person name="Groeger C."/>
            <person name="Gross F."/>
            <person name="Jelsbak L."/>
            <person name="Jelsbak L."/>
            <person name="Kalinowski J."/>
            <person name="Kegler C."/>
            <person name="Knauber T."/>
            <person name="Konietzny S."/>
            <person name="Kopp M."/>
            <person name="Krause L."/>
            <person name="Krug D."/>
            <person name="Linke B."/>
            <person name="Mahmud T."/>
            <person name="Martinez-Arias R."/>
            <person name="McHardy A.C."/>
            <person name="Merai M."/>
            <person name="Meyer F."/>
            <person name="Mormann S."/>
            <person name="Munoz-Dorado J."/>
            <person name="Perez J."/>
            <person name="Pradella S."/>
            <person name="Rachid S."/>
            <person name="Raddatz G."/>
            <person name="Rosenau F."/>
            <person name="Rueckert C."/>
            <person name="Sasse F."/>
            <person name="Scharfe M."/>
            <person name="Schuster S.C."/>
            <person name="Suen G."/>
            <person name="Treuner-Lange A."/>
            <person name="Velicer G.J."/>
            <person name="Vorholter F.-J."/>
            <person name="Weissman K.J."/>
            <person name="Welch R.D."/>
            <person name="Wenzel S.C."/>
            <person name="Whitworth D.E."/>
            <person name="Wilhelm S."/>
            <person name="Wittmann C."/>
            <person name="Bloecker H."/>
            <person name="Puehler A."/>
            <person name="Mueller R."/>
        </authorList>
    </citation>
    <scope>NUCLEOTIDE SEQUENCE [LARGE SCALE GENOMIC DNA]</scope>
    <source>
        <strain evidence="3">So ce56</strain>
    </source>
</reference>
<keyword evidence="3" id="KW-1185">Reference proteome</keyword>
<dbReference type="STRING" id="448385.sce2336"/>
<accession>A9G1C4</accession>
<dbReference type="HOGENOM" id="CLU_146075_0_0_7"/>
<name>A9G1C4_SORC5</name>
<dbReference type="AlphaFoldDB" id="A9G1C4"/>
<gene>
    <name evidence="2" type="ordered locus">sce2336</name>
</gene>
<organism evidence="2 3">
    <name type="scientific">Sorangium cellulosum (strain So ce56)</name>
    <name type="common">Polyangium cellulosum (strain So ce56)</name>
    <dbReference type="NCBI Taxonomy" id="448385"/>
    <lineage>
        <taxon>Bacteria</taxon>
        <taxon>Pseudomonadati</taxon>
        <taxon>Myxococcota</taxon>
        <taxon>Polyangia</taxon>
        <taxon>Polyangiales</taxon>
        <taxon>Polyangiaceae</taxon>
        <taxon>Sorangium</taxon>
    </lineage>
</organism>
<feature type="region of interest" description="Disordered" evidence="1">
    <location>
        <begin position="103"/>
        <end position="150"/>
    </location>
</feature>
<sequence length="150" mass="16229">MRSVYASAGLCAAMVVACTGETTGETRPGGAHPEDMGFVTVQWSIEDKTDAAQCKARGATAVELVLINTKSNKVTRQVVPCERFDASVQLVADNYVGTLSLVDDDGRPVSDPQAVGPFEVSGDESTTRKVSFPAAERQREPHRRMDRSRR</sequence>
<dbReference type="Proteomes" id="UP000002139">
    <property type="component" value="Chromosome"/>
</dbReference>
<proteinExistence type="predicted"/>
<evidence type="ECO:0000313" key="3">
    <source>
        <dbReference type="Proteomes" id="UP000002139"/>
    </source>
</evidence>
<dbReference type="BioCyc" id="SCEL448385:SCE_RS11975-MONOMER"/>
<feature type="compositionally biased region" description="Basic residues" evidence="1">
    <location>
        <begin position="140"/>
        <end position="150"/>
    </location>
</feature>
<dbReference type="KEGG" id="scl:sce2336"/>
<evidence type="ECO:0000313" key="2">
    <source>
        <dbReference type="EMBL" id="CAN92495.1"/>
    </source>
</evidence>
<dbReference type="PROSITE" id="PS51257">
    <property type="entry name" value="PROKAR_LIPOPROTEIN"/>
    <property type="match status" value="1"/>
</dbReference>
<protein>
    <submittedName>
        <fullName evidence="2">Uncharacterized protein</fullName>
    </submittedName>
</protein>